<dbReference type="OrthoDB" id="2377911at2759"/>
<sequence>MTTQSTVTISDLKQTKPSGIPDVSKFCGATQASLSGQEGYESYKLSCRVSVSENSYGDGQFRVLPIHRFCIDSFSAIS</sequence>
<dbReference type="EMBL" id="WTPW01000512">
    <property type="protein sequence ID" value="KAF0504117.1"/>
    <property type="molecule type" value="Genomic_DNA"/>
</dbReference>
<organism evidence="1 2">
    <name type="scientific">Gigaspora margarita</name>
    <dbReference type="NCBI Taxonomy" id="4874"/>
    <lineage>
        <taxon>Eukaryota</taxon>
        <taxon>Fungi</taxon>
        <taxon>Fungi incertae sedis</taxon>
        <taxon>Mucoromycota</taxon>
        <taxon>Glomeromycotina</taxon>
        <taxon>Glomeromycetes</taxon>
        <taxon>Diversisporales</taxon>
        <taxon>Gigasporaceae</taxon>
        <taxon>Gigaspora</taxon>
    </lineage>
</organism>
<dbReference type="Proteomes" id="UP000439903">
    <property type="component" value="Unassembled WGS sequence"/>
</dbReference>
<dbReference type="AlphaFoldDB" id="A0A8H4AJS7"/>
<reference evidence="1 2" key="1">
    <citation type="journal article" date="2019" name="Environ. Microbiol.">
        <title>At the nexus of three kingdoms: the genome of the mycorrhizal fungus Gigaspora margarita provides insights into plant, endobacterial and fungal interactions.</title>
        <authorList>
            <person name="Venice F."/>
            <person name="Ghignone S."/>
            <person name="Salvioli di Fossalunga A."/>
            <person name="Amselem J."/>
            <person name="Novero M."/>
            <person name="Xianan X."/>
            <person name="Sedzielewska Toro K."/>
            <person name="Morin E."/>
            <person name="Lipzen A."/>
            <person name="Grigoriev I.V."/>
            <person name="Henrissat B."/>
            <person name="Martin F.M."/>
            <person name="Bonfante P."/>
        </authorList>
    </citation>
    <scope>NUCLEOTIDE SEQUENCE [LARGE SCALE GENOMIC DNA]</scope>
    <source>
        <strain evidence="1 2">BEG34</strain>
    </source>
</reference>
<gene>
    <name evidence="1" type="ORF">F8M41_019626</name>
</gene>
<protein>
    <submittedName>
        <fullName evidence="1">Uncharacterized protein</fullName>
    </submittedName>
</protein>
<accession>A0A8H4AJS7</accession>
<keyword evidence="2" id="KW-1185">Reference proteome</keyword>
<evidence type="ECO:0000313" key="1">
    <source>
        <dbReference type="EMBL" id="KAF0504117.1"/>
    </source>
</evidence>
<evidence type="ECO:0000313" key="2">
    <source>
        <dbReference type="Proteomes" id="UP000439903"/>
    </source>
</evidence>
<comment type="caution">
    <text evidence="1">The sequence shown here is derived from an EMBL/GenBank/DDBJ whole genome shotgun (WGS) entry which is preliminary data.</text>
</comment>
<proteinExistence type="predicted"/>
<name>A0A8H4AJS7_GIGMA</name>